<evidence type="ECO:0000259" key="2">
    <source>
        <dbReference type="Pfam" id="PF01882"/>
    </source>
</evidence>
<proteinExistence type="predicted"/>
<dbReference type="Pfam" id="PF01882">
    <property type="entry name" value="DUF58"/>
    <property type="match status" value="1"/>
</dbReference>
<reference evidence="4" key="1">
    <citation type="journal article" date="2019" name="Int. J. Syst. Evol. Microbiol.">
        <title>The Global Catalogue of Microorganisms (GCM) 10K type strain sequencing project: providing services to taxonomists for standard genome sequencing and annotation.</title>
        <authorList>
            <consortium name="The Broad Institute Genomics Platform"/>
            <consortium name="The Broad Institute Genome Sequencing Center for Infectious Disease"/>
            <person name="Wu L."/>
            <person name="Ma J."/>
        </authorList>
    </citation>
    <scope>NUCLEOTIDE SEQUENCE [LARGE SCALE GENOMIC DNA]</scope>
    <source>
        <strain evidence="4">JCM 13250</strain>
    </source>
</reference>
<accession>A0ABP4Y2N0</accession>
<evidence type="ECO:0000313" key="4">
    <source>
        <dbReference type="Proteomes" id="UP001500218"/>
    </source>
</evidence>
<dbReference type="PANTHER" id="PTHR34351:SF1">
    <property type="entry name" value="SLR1927 PROTEIN"/>
    <property type="match status" value="1"/>
</dbReference>
<evidence type="ECO:0000256" key="1">
    <source>
        <dbReference type="SAM" id="Phobius"/>
    </source>
</evidence>
<dbReference type="InterPro" id="IPR002881">
    <property type="entry name" value="DUF58"/>
</dbReference>
<keyword evidence="1" id="KW-0812">Transmembrane</keyword>
<sequence>MRVSVRGWGLLVVAAALLAVGFRYGYPELAALGGAGVAAVLAAVAFVAWRPRLTVQRLAEPDRVTRGETSAVRLRIGNASRLFGASVVARDRVGTPGGRRGTIPVPLVRLRPGRTTDVSYEAPTDRRGVVGTGPLEITRRDPLGLVGVVRRYGSTVRIWVRPRVHLIAAVPVGLSRSMDGRVDRVPHGSITFAALREYVVGDDLRQVHWRTSARVGELMVREHVDTSLPRIVVLLDDRAAAHTRDATGESTFEAACEAAASILVAAVQADVHAELVLVGGATVAGASASGLAALGPMLDLLAEATLTGDARTRDDEPLRAIVQGLRLRRLGDTLIVLTGPPVEEEMGAIAALKGAYPSIIVGVFGQVESGLGAVAGLLVVGATDGADFAAAWDGVRAW</sequence>
<protein>
    <recommendedName>
        <fullName evidence="2">DUF58 domain-containing protein</fullName>
    </recommendedName>
</protein>
<keyword evidence="4" id="KW-1185">Reference proteome</keyword>
<name>A0ABP4Y2N0_9ACTN</name>
<feature type="transmembrane region" description="Helical" evidence="1">
    <location>
        <begin position="30"/>
        <end position="49"/>
    </location>
</feature>
<keyword evidence="1" id="KW-0472">Membrane</keyword>
<dbReference type="EMBL" id="BAAALT010000061">
    <property type="protein sequence ID" value="GAA1801846.1"/>
    <property type="molecule type" value="Genomic_DNA"/>
</dbReference>
<feature type="transmembrane region" description="Helical" evidence="1">
    <location>
        <begin position="7"/>
        <end position="24"/>
    </location>
</feature>
<gene>
    <name evidence="3" type="ORF">GCM10009682_24660</name>
</gene>
<dbReference type="Proteomes" id="UP001500218">
    <property type="component" value="Unassembled WGS sequence"/>
</dbReference>
<organism evidence="3 4">
    <name type="scientific">Luedemannella flava</name>
    <dbReference type="NCBI Taxonomy" id="349316"/>
    <lineage>
        <taxon>Bacteria</taxon>
        <taxon>Bacillati</taxon>
        <taxon>Actinomycetota</taxon>
        <taxon>Actinomycetes</taxon>
        <taxon>Micromonosporales</taxon>
        <taxon>Micromonosporaceae</taxon>
        <taxon>Luedemannella</taxon>
    </lineage>
</organism>
<dbReference type="PANTHER" id="PTHR34351">
    <property type="entry name" value="SLR1927 PROTEIN-RELATED"/>
    <property type="match status" value="1"/>
</dbReference>
<comment type="caution">
    <text evidence="3">The sequence shown here is derived from an EMBL/GenBank/DDBJ whole genome shotgun (WGS) entry which is preliminary data.</text>
</comment>
<evidence type="ECO:0000313" key="3">
    <source>
        <dbReference type="EMBL" id="GAA1801846.1"/>
    </source>
</evidence>
<keyword evidence="1" id="KW-1133">Transmembrane helix</keyword>
<feature type="domain" description="DUF58" evidence="2">
    <location>
        <begin position="195"/>
        <end position="281"/>
    </location>
</feature>
<dbReference type="RefSeq" id="WP_344129735.1">
    <property type="nucleotide sequence ID" value="NZ_BAAALT010000061.1"/>
</dbReference>